<organism evidence="1 2">
    <name type="scientific">Nonomuraea endophytica</name>
    <dbReference type="NCBI Taxonomy" id="714136"/>
    <lineage>
        <taxon>Bacteria</taxon>
        <taxon>Bacillati</taxon>
        <taxon>Actinomycetota</taxon>
        <taxon>Actinomycetes</taxon>
        <taxon>Streptosporangiales</taxon>
        <taxon>Streptosporangiaceae</taxon>
        <taxon>Nonomuraea</taxon>
    </lineage>
</organism>
<evidence type="ECO:0000313" key="1">
    <source>
        <dbReference type="EMBL" id="MBB5083257.1"/>
    </source>
</evidence>
<protein>
    <submittedName>
        <fullName evidence="1">Uncharacterized protein</fullName>
    </submittedName>
</protein>
<evidence type="ECO:0000313" key="2">
    <source>
        <dbReference type="Proteomes" id="UP000568380"/>
    </source>
</evidence>
<comment type="caution">
    <text evidence="1">The sequence shown here is derived from an EMBL/GenBank/DDBJ whole genome shotgun (WGS) entry which is preliminary data.</text>
</comment>
<name>A0A7W8ABT3_9ACTN</name>
<dbReference type="Proteomes" id="UP000568380">
    <property type="component" value="Unassembled WGS sequence"/>
</dbReference>
<keyword evidence="2" id="KW-1185">Reference proteome</keyword>
<accession>A0A7W8ABT3</accession>
<sequence>MAKMSVSKEFLRLLRRRDEYAPARKMFAEAYGPDPSPTLAKMVTEANAAYIVNRVMFAEDRKEAMAEVSAYVTEIIDDWCGTPPRIKFPPIPWPVTGLPSLSQPTLVEIRKMRLEPADYVEAAIVYQAVSDDLAGEAPELADQVSAMAQEMAAFGTSHIDICVHVVV</sequence>
<reference evidence="1 2" key="1">
    <citation type="submission" date="2020-08" db="EMBL/GenBank/DDBJ databases">
        <title>Genomic Encyclopedia of Type Strains, Phase IV (KMG-IV): sequencing the most valuable type-strain genomes for metagenomic binning, comparative biology and taxonomic classification.</title>
        <authorList>
            <person name="Goeker M."/>
        </authorList>
    </citation>
    <scope>NUCLEOTIDE SEQUENCE [LARGE SCALE GENOMIC DNA]</scope>
    <source>
        <strain evidence="1 2">DSM 45385</strain>
    </source>
</reference>
<dbReference type="AlphaFoldDB" id="A0A7W8ABT3"/>
<gene>
    <name evidence="1" type="ORF">HNR40_008760</name>
</gene>
<dbReference type="EMBL" id="JACHIN010000016">
    <property type="protein sequence ID" value="MBB5083257.1"/>
    <property type="molecule type" value="Genomic_DNA"/>
</dbReference>
<dbReference type="RefSeq" id="WP_184972184.1">
    <property type="nucleotide sequence ID" value="NZ_JACHIN010000016.1"/>
</dbReference>
<proteinExistence type="predicted"/>